<feature type="transmembrane region" description="Helical" evidence="2">
    <location>
        <begin position="46"/>
        <end position="65"/>
    </location>
</feature>
<feature type="region of interest" description="Disordered" evidence="1">
    <location>
        <begin position="1"/>
        <end position="24"/>
    </location>
</feature>
<sequence>MTTTLERPGSTPPNRPTPQERSAPWAGRTSLAAVYRFELVKLLTQWRLRAAFLACLIVPALYTAVVSAQTSLPADAVFGRWMNQSGWAGSLVILVFMGTLVLPLLTSVVSGDIFAVEDRLGTWRHLLVTVRSPRLIFGAKALAALTVTVALFVPLVTSSIIGGLLVVGSHPVPGLDGHFIGTGELPGLVLLSWATVIPPTLAFSAIGLLGSVAFGRSPLGLLMPVVFAVVLDLVHLMPAPVALRAATPTSAFTAYRGLFTEPAQLGMLGVGLVVSVTWTALATWLAYRTFVRRDFTDLANDGSARRFAVTGLLPLVGLFIATAVAVSTATGATGSGVNRPKLEASLATSFSHLYVLQNTELNRPAVAPEQLESTAECDKGGDRVEDTGPGNDWRCVVTWTVPGAAGPANAVYQLDVLPDGRYLADGDGPKEVNGYFLVRTKTGDSPNPLWQLDGLIDLLQK</sequence>
<name>A0AAU7JRR4_9MICO</name>
<evidence type="ECO:0000256" key="1">
    <source>
        <dbReference type="SAM" id="MobiDB-lite"/>
    </source>
</evidence>
<feature type="transmembrane region" description="Helical" evidence="2">
    <location>
        <begin position="187"/>
        <end position="209"/>
    </location>
</feature>
<keyword evidence="2" id="KW-1133">Transmembrane helix</keyword>
<feature type="transmembrane region" description="Helical" evidence="2">
    <location>
        <begin position="263"/>
        <end position="287"/>
    </location>
</feature>
<protein>
    <submittedName>
        <fullName evidence="3">ABC transporter permease</fullName>
    </submittedName>
</protein>
<evidence type="ECO:0000313" key="3">
    <source>
        <dbReference type="EMBL" id="XBO43111.1"/>
    </source>
</evidence>
<dbReference type="EMBL" id="CP157483">
    <property type="protein sequence ID" value="XBO43111.1"/>
    <property type="molecule type" value="Genomic_DNA"/>
</dbReference>
<proteinExistence type="predicted"/>
<feature type="transmembrane region" description="Helical" evidence="2">
    <location>
        <begin position="307"/>
        <end position="326"/>
    </location>
</feature>
<organism evidence="3">
    <name type="scientific">Pedococcus sp. KACC 23699</name>
    <dbReference type="NCBI Taxonomy" id="3149228"/>
    <lineage>
        <taxon>Bacteria</taxon>
        <taxon>Bacillati</taxon>
        <taxon>Actinomycetota</taxon>
        <taxon>Actinomycetes</taxon>
        <taxon>Micrococcales</taxon>
        <taxon>Intrasporangiaceae</taxon>
        <taxon>Pedococcus</taxon>
    </lineage>
</organism>
<dbReference type="RefSeq" id="WP_406830541.1">
    <property type="nucleotide sequence ID" value="NZ_CP157483.1"/>
</dbReference>
<feature type="transmembrane region" description="Helical" evidence="2">
    <location>
        <begin position="221"/>
        <end position="243"/>
    </location>
</feature>
<dbReference type="PANTHER" id="PTHR37305">
    <property type="entry name" value="INTEGRAL MEMBRANE PROTEIN-RELATED"/>
    <property type="match status" value="1"/>
</dbReference>
<keyword evidence="2" id="KW-0472">Membrane</keyword>
<gene>
    <name evidence="3" type="ORF">ABEG17_16325</name>
</gene>
<accession>A0AAU7JRR4</accession>
<evidence type="ECO:0000256" key="2">
    <source>
        <dbReference type="SAM" id="Phobius"/>
    </source>
</evidence>
<feature type="transmembrane region" description="Helical" evidence="2">
    <location>
        <begin position="141"/>
        <end position="167"/>
    </location>
</feature>
<feature type="transmembrane region" description="Helical" evidence="2">
    <location>
        <begin position="85"/>
        <end position="105"/>
    </location>
</feature>
<dbReference type="PANTHER" id="PTHR37305:SF1">
    <property type="entry name" value="MEMBRANE PROTEIN"/>
    <property type="match status" value="1"/>
</dbReference>
<dbReference type="AlphaFoldDB" id="A0AAU7JRR4"/>
<reference evidence="3" key="1">
    <citation type="submission" date="2024-05" db="EMBL/GenBank/DDBJ databases">
        <authorList>
            <person name="Kim S."/>
            <person name="Heo J."/>
            <person name="Choi H."/>
            <person name="Choi Y."/>
            <person name="Kwon S.-W."/>
            <person name="Kim Y."/>
        </authorList>
    </citation>
    <scope>NUCLEOTIDE SEQUENCE</scope>
    <source>
        <strain evidence="3">KACC 23699</strain>
    </source>
</reference>
<keyword evidence="2" id="KW-0812">Transmembrane</keyword>